<reference evidence="4" key="1">
    <citation type="submission" date="2019-10" db="EMBL/GenBank/DDBJ databases">
        <authorList>
            <consortium name="DOE Joint Genome Institute"/>
            <person name="Kuo A."/>
            <person name="Miyauchi S."/>
            <person name="Kiss E."/>
            <person name="Drula E."/>
            <person name="Kohler A."/>
            <person name="Sanchez-Garcia M."/>
            <person name="Andreopoulos B."/>
            <person name="Barry K.W."/>
            <person name="Bonito G."/>
            <person name="Buee M."/>
            <person name="Carver A."/>
            <person name="Chen C."/>
            <person name="Cichocki N."/>
            <person name="Clum A."/>
            <person name="Culley D."/>
            <person name="Crous P.W."/>
            <person name="Fauchery L."/>
            <person name="Girlanda M."/>
            <person name="Hayes R."/>
            <person name="Keri Z."/>
            <person name="LaButti K."/>
            <person name="Lipzen A."/>
            <person name="Lombard V."/>
            <person name="Magnuson J."/>
            <person name="Maillard F."/>
            <person name="Morin E."/>
            <person name="Murat C."/>
            <person name="Nolan M."/>
            <person name="Ohm R."/>
            <person name="Pangilinan J."/>
            <person name="Pereira M."/>
            <person name="Perotto S."/>
            <person name="Peter M."/>
            <person name="Riley R."/>
            <person name="Sitrit Y."/>
            <person name="Stielow B."/>
            <person name="Szollosi G."/>
            <person name="Zifcakova L."/>
            <person name="Stursova M."/>
            <person name="Spatafora J.W."/>
            <person name="Tedersoo L."/>
            <person name="Vaario L.-M."/>
            <person name="Yamada A."/>
            <person name="Yan M."/>
            <person name="Wang P."/>
            <person name="Xu J."/>
            <person name="Bruns T."/>
            <person name="Baldrian P."/>
            <person name="Vilgalys R."/>
            <person name="Henrissat B."/>
            <person name="Grigoriev I.V."/>
            <person name="Hibbett D."/>
            <person name="Nagy L.G."/>
            <person name="Martin F.M."/>
        </authorList>
    </citation>
    <scope>NUCLEOTIDE SEQUENCE</scope>
    <source>
        <strain evidence="4">Prilba</strain>
    </source>
</reference>
<feature type="region of interest" description="Disordered" evidence="1">
    <location>
        <begin position="279"/>
        <end position="300"/>
    </location>
</feature>
<dbReference type="SMART" id="SM00205">
    <property type="entry name" value="THN"/>
    <property type="match status" value="1"/>
</dbReference>
<name>A0A9P5MST3_9AGAM</name>
<dbReference type="PANTHER" id="PTHR31048">
    <property type="entry name" value="OS03G0233200 PROTEIN"/>
    <property type="match status" value="1"/>
</dbReference>
<dbReference type="Proteomes" id="UP000759537">
    <property type="component" value="Unassembled WGS sequence"/>
</dbReference>
<dbReference type="InterPro" id="IPR037176">
    <property type="entry name" value="Osmotin/thaumatin-like_sf"/>
</dbReference>
<accession>A0A9P5MST3</accession>
<evidence type="ECO:0000256" key="1">
    <source>
        <dbReference type="SAM" id="MobiDB-lite"/>
    </source>
</evidence>
<keyword evidence="2" id="KW-0812">Transmembrane</keyword>
<dbReference type="EMBL" id="WHVB01000013">
    <property type="protein sequence ID" value="KAF8477825.1"/>
    <property type="molecule type" value="Genomic_DNA"/>
</dbReference>
<organism evidence="4 5">
    <name type="scientific">Russula ochroleuca</name>
    <dbReference type="NCBI Taxonomy" id="152965"/>
    <lineage>
        <taxon>Eukaryota</taxon>
        <taxon>Fungi</taxon>
        <taxon>Dikarya</taxon>
        <taxon>Basidiomycota</taxon>
        <taxon>Agaricomycotina</taxon>
        <taxon>Agaricomycetes</taxon>
        <taxon>Russulales</taxon>
        <taxon>Russulaceae</taxon>
        <taxon>Russula</taxon>
    </lineage>
</organism>
<feature type="transmembrane region" description="Helical" evidence="2">
    <location>
        <begin position="312"/>
        <end position="331"/>
    </location>
</feature>
<protein>
    <submittedName>
        <fullName evidence="4">Thaumatin family-domain-containing protein</fullName>
    </submittedName>
</protein>
<dbReference type="AlphaFoldDB" id="A0A9P5MST3"/>
<dbReference type="OrthoDB" id="430315at2759"/>
<evidence type="ECO:0000256" key="2">
    <source>
        <dbReference type="SAM" id="Phobius"/>
    </source>
</evidence>
<keyword evidence="2" id="KW-1133">Transmembrane helix</keyword>
<keyword evidence="5" id="KW-1185">Reference proteome</keyword>
<gene>
    <name evidence="4" type="ORF">DFH94DRAFT_756049</name>
</gene>
<keyword evidence="2" id="KW-0472">Membrane</keyword>
<keyword evidence="3" id="KW-0732">Signal</keyword>
<dbReference type="InterPro" id="IPR001938">
    <property type="entry name" value="Thaumatin"/>
</dbReference>
<evidence type="ECO:0000256" key="3">
    <source>
        <dbReference type="SAM" id="SignalP"/>
    </source>
</evidence>
<reference evidence="4" key="2">
    <citation type="journal article" date="2020" name="Nat. Commun.">
        <title>Large-scale genome sequencing of mycorrhizal fungi provides insights into the early evolution of symbiotic traits.</title>
        <authorList>
            <person name="Miyauchi S."/>
            <person name="Kiss E."/>
            <person name="Kuo A."/>
            <person name="Drula E."/>
            <person name="Kohler A."/>
            <person name="Sanchez-Garcia M."/>
            <person name="Morin E."/>
            <person name="Andreopoulos B."/>
            <person name="Barry K.W."/>
            <person name="Bonito G."/>
            <person name="Buee M."/>
            <person name="Carver A."/>
            <person name="Chen C."/>
            <person name="Cichocki N."/>
            <person name="Clum A."/>
            <person name="Culley D."/>
            <person name="Crous P.W."/>
            <person name="Fauchery L."/>
            <person name="Girlanda M."/>
            <person name="Hayes R.D."/>
            <person name="Keri Z."/>
            <person name="LaButti K."/>
            <person name="Lipzen A."/>
            <person name="Lombard V."/>
            <person name="Magnuson J."/>
            <person name="Maillard F."/>
            <person name="Murat C."/>
            <person name="Nolan M."/>
            <person name="Ohm R.A."/>
            <person name="Pangilinan J."/>
            <person name="Pereira M.F."/>
            <person name="Perotto S."/>
            <person name="Peter M."/>
            <person name="Pfister S."/>
            <person name="Riley R."/>
            <person name="Sitrit Y."/>
            <person name="Stielow J.B."/>
            <person name="Szollosi G."/>
            <person name="Zifcakova L."/>
            <person name="Stursova M."/>
            <person name="Spatafora J.W."/>
            <person name="Tedersoo L."/>
            <person name="Vaario L.M."/>
            <person name="Yamada A."/>
            <person name="Yan M."/>
            <person name="Wang P."/>
            <person name="Xu J."/>
            <person name="Bruns T."/>
            <person name="Baldrian P."/>
            <person name="Vilgalys R."/>
            <person name="Dunand C."/>
            <person name="Henrissat B."/>
            <person name="Grigoriev I.V."/>
            <person name="Hibbett D."/>
            <person name="Nagy L.G."/>
            <person name="Martin F.M."/>
        </authorList>
    </citation>
    <scope>NUCLEOTIDE SEQUENCE</scope>
    <source>
        <strain evidence="4">Prilba</strain>
    </source>
</reference>
<dbReference type="PRINTS" id="PR00347">
    <property type="entry name" value="THAUMATIN"/>
</dbReference>
<comment type="caution">
    <text evidence="4">The sequence shown here is derived from an EMBL/GenBank/DDBJ whole genome shotgun (WGS) entry which is preliminary data.</text>
</comment>
<dbReference type="Gene3D" id="2.60.110.10">
    <property type="entry name" value="Thaumatin"/>
    <property type="match status" value="1"/>
</dbReference>
<evidence type="ECO:0000313" key="5">
    <source>
        <dbReference type="Proteomes" id="UP000759537"/>
    </source>
</evidence>
<sequence length="333" mass="34742">MRSYLPILTLPLLQLPGATARVFTVVNTCSYTIWPAIYTDLTVAQNVPQFPTGWESPPSTSTQFTVPDNWKSGRIWGRRNCNFTTNNGPTSCLDGGCNGGLQCDPHSGTGTPPATLAEWTLQSNGSFDFYDVSVVDGFNIPMSIIPSATNCSTASCPNDLNAGCPSQLVGPTNSSGNTVGCKSACEANLDNNPTNSANCCTGSHNTNATCPASGVQYYSYFKTSCPNSYVYAYDESSGTALWTCNSALNSDYRLTFCPPPYGGQAPAPISAVPASLIPTSTGTSSGSRTQSASSSASSSPGFKSSALAPLRFPMAPGALSVLGVVVGWLMVMV</sequence>
<feature type="chain" id="PRO_5040313475" evidence="3">
    <location>
        <begin position="21"/>
        <end position="333"/>
    </location>
</feature>
<proteinExistence type="predicted"/>
<feature type="compositionally biased region" description="Low complexity" evidence="1">
    <location>
        <begin position="280"/>
        <end position="300"/>
    </location>
</feature>
<evidence type="ECO:0000313" key="4">
    <source>
        <dbReference type="EMBL" id="KAF8477825.1"/>
    </source>
</evidence>
<feature type="signal peptide" evidence="3">
    <location>
        <begin position="1"/>
        <end position="20"/>
    </location>
</feature>
<dbReference type="Pfam" id="PF00314">
    <property type="entry name" value="Thaumatin"/>
    <property type="match status" value="1"/>
</dbReference>
<dbReference type="PROSITE" id="PS51367">
    <property type="entry name" value="THAUMATIN_2"/>
    <property type="match status" value="1"/>
</dbReference>
<dbReference type="SUPFAM" id="SSF49870">
    <property type="entry name" value="Osmotin, thaumatin-like protein"/>
    <property type="match status" value="1"/>
</dbReference>